<proteinExistence type="predicted"/>
<feature type="transmembrane region" description="Helical" evidence="1">
    <location>
        <begin position="51"/>
        <end position="75"/>
    </location>
</feature>
<dbReference type="PANTHER" id="PTHR35342">
    <property type="entry name" value="TRICARBOXYLIC TRANSPORT PROTEIN"/>
    <property type="match status" value="1"/>
</dbReference>
<name>A0A1Y5SI09_9RHOB</name>
<keyword evidence="4" id="KW-1185">Reference proteome</keyword>
<protein>
    <submittedName>
        <fullName evidence="3">Tripartite tricarboxylate transporter TctA family protein</fullName>
    </submittedName>
</protein>
<evidence type="ECO:0000313" key="3">
    <source>
        <dbReference type="EMBL" id="SLN38292.1"/>
    </source>
</evidence>
<sequence length="320" mass="34182">MEDDTDILRARDFWGACVLMALSLFFLWRTFDIPLWGGNRAGVSGADWCTSAAIVPLGIFTALFVLSIVLMIIAIRAGGAARALSAVGIGWNTDEAIRFTTIGIILFFYIAGLVPCVGFVLCSGLLITARIYGFYLSQPRRMVLAAAAVGLCGTYALIRQFPQSDWAAPDDDWVTLAVWAALPGVGEDVADWVSDGVGKTVSTEGDTFGKGSLEGLLSPETANTACLGRALIPLSVPSVRFVAYFMNLLQYPIAPLVIGVILGGLFDETFRRSLLISGGDLAVFASRPVAGILLALSLALIAAQIPAIKRAFRRLTRRSV</sequence>
<keyword evidence="1" id="KW-0812">Transmembrane</keyword>
<reference evidence="3 4" key="1">
    <citation type="submission" date="2017-03" db="EMBL/GenBank/DDBJ databases">
        <authorList>
            <person name="Afonso C.L."/>
            <person name="Miller P.J."/>
            <person name="Scott M.A."/>
            <person name="Spackman E."/>
            <person name="Goraichik I."/>
            <person name="Dimitrov K.M."/>
            <person name="Suarez D.L."/>
            <person name="Swayne D.E."/>
        </authorList>
    </citation>
    <scope>NUCLEOTIDE SEQUENCE [LARGE SCALE GENOMIC DNA]</scope>
    <source>
        <strain evidence="3 4">CECT 8397</strain>
    </source>
</reference>
<dbReference type="Pfam" id="PF01970">
    <property type="entry name" value="TctA"/>
    <property type="match status" value="1"/>
</dbReference>
<feature type="transmembrane region" description="Helical" evidence="1">
    <location>
        <begin position="141"/>
        <end position="158"/>
    </location>
</feature>
<dbReference type="Proteomes" id="UP000193623">
    <property type="component" value="Unassembled WGS sequence"/>
</dbReference>
<organism evidence="3 4">
    <name type="scientific">Pseudooctadecabacter jejudonensis</name>
    <dbReference type="NCBI Taxonomy" id="1391910"/>
    <lineage>
        <taxon>Bacteria</taxon>
        <taxon>Pseudomonadati</taxon>
        <taxon>Pseudomonadota</taxon>
        <taxon>Alphaproteobacteria</taxon>
        <taxon>Rhodobacterales</taxon>
        <taxon>Paracoccaceae</taxon>
        <taxon>Pseudooctadecabacter</taxon>
    </lineage>
</organism>
<feature type="domain" description="DUF112" evidence="2">
    <location>
        <begin position="59"/>
        <end position="235"/>
    </location>
</feature>
<feature type="transmembrane region" description="Helical" evidence="1">
    <location>
        <begin position="12"/>
        <end position="31"/>
    </location>
</feature>
<keyword evidence="1" id="KW-0472">Membrane</keyword>
<dbReference type="InterPro" id="IPR002823">
    <property type="entry name" value="DUF112_TM"/>
</dbReference>
<dbReference type="EMBL" id="FWFT01000003">
    <property type="protein sequence ID" value="SLN38292.1"/>
    <property type="molecule type" value="Genomic_DNA"/>
</dbReference>
<accession>A0A1Y5SI09</accession>
<dbReference type="RefSeq" id="WP_085864330.1">
    <property type="nucleotide sequence ID" value="NZ_FWFT01000003.1"/>
</dbReference>
<feature type="transmembrane region" description="Helical" evidence="1">
    <location>
        <begin position="286"/>
        <end position="308"/>
    </location>
</feature>
<dbReference type="AlphaFoldDB" id="A0A1Y5SI09"/>
<feature type="transmembrane region" description="Helical" evidence="1">
    <location>
        <begin position="241"/>
        <end position="266"/>
    </location>
</feature>
<evidence type="ECO:0000259" key="2">
    <source>
        <dbReference type="Pfam" id="PF01970"/>
    </source>
</evidence>
<dbReference type="PANTHER" id="PTHR35342:SF5">
    <property type="entry name" value="TRICARBOXYLIC TRANSPORT PROTEIN"/>
    <property type="match status" value="1"/>
</dbReference>
<evidence type="ECO:0000256" key="1">
    <source>
        <dbReference type="SAM" id="Phobius"/>
    </source>
</evidence>
<feature type="transmembrane region" description="Helical" evidence="1">
    <location>
        <begin position="96"/>
        <end position="129"/>
    </location>
</feature>
<dbReference type="OrthoDB" id="7824936at2"/>
<evidence type="ECO:0000313" key="4">
    <source>
        <dbReference type="Proteomes" id="UP000193623"/>
    </source>
</evidence>
<gene>
    <name evidence="3" type="ORF">PSJ8397_01878</name>
</gene>
<keyword evidence="1" id="KW-1133">Transmembrane helix</keyword>